<evidence type="ECO:0000313" key="2">
    <source>
        <dbReference type="Proteomes" id="UP000001865"/>
    </source>
</evidence>
<dbReference type="HOGENOM" id="CLU_1936642_0_0_6"/>
<dbReference type="AlphaFoldDB" id="A0A0N1QUH3"/>
<sequence length="155" mass="18480">MLPAHSGERFLPEMLNHLRINMPRYYKISRSWEGRRYIYRNDVLLEAIVTSDTNQNTEETLIQWLNDQEKGTTTVDYKNITCWYYGGVWLHYLINNDALSLYMHSSGEDAFDSIHFCAREIARIFYKNHPGINIRWIEHPHKRNNLRQTSINSES</sequence>
<evidence type="ECO:0000313" key="1">
    <source>
        <dbReference type="EMBL" id="ACF89824.1"/>
    </source>
</evidence>
<dbReference type="KEGG" id="sew:SeSA_A0684"/>
<organism evidence="1 2">
    <name type="scientific">Salmonella schwarzengrund (strain CVM19633)</name>
    <dbReference type="NCBI Taxonomy" id="439843"/>
    <lineage>
        <taxon>Bacteria</taxon>
        <taxon>Pseudomonadati</taxon>
        <taxon>Pseudomonadota</taxon>
        <taxon>Gammaproteobacteria</taxon>
        <taxon>Enterobacterales</taxon>
        <taxon>Enterobacteriaceae</taxon>
        <taxon>Salmonella</taxon>
    </lineage>
</organism>
<reference evidence="1 2" key="1">
    <citation type="journal article" date="2011" name="J. Bacteriol.">
        <title>Comparative genomics of 28 Salmonella enterica isolates: evidence for CRISPR-mediated adaptive sublineage evolution.</title>
        <authorList>
            <person name="Fricke W.F."/>
            <person name="Mammel M.K."/>
            <person name="McDermott P.F."/>
            <person name="Tartera C."/>
            <person name="White D.G."/>
            <person name="Leclerc J.E."/>
            <person name="Ravel J."/>
            <person name="Cebula T.A."/>
        </authorList>
    </citation>
    <scope>NUCLEOTIDE SEQUENCE [LARGE SCALE GENOMIC DNA]</scope>
    <source>
        <strain evidence="1 2">CVM19633</strain>
    </source>
</reference>
<dbReference type="Proteomes" id="UP000001865">
    <property type="component" value="Chromosome"/>
</dbReference>
<accession>A0A0N1QUH3</accession>
<name>A0A0N1QUH3_SALSV</name>
<dbReference type="EMBL" id="CP001127">
    <property type="protein sequence ID" value="ACF89824.1"/>
    <property type="molecule type" value="Genomic_DNA"/>
</dbReference>
<protein>
    <submittedName>
        <fullName evidence="1">Uncharacterized protein</fullName>
    </submittedName>
</protein>
<proteinExistence type="predicted"/>
<gene>
    <name evidence="1" type="ordered locus">SeSA_A0684</name>
</gene>